<sequence>MRINKSLLMISLLLISILAISAASAADDMVDADIDLASSEISEVSVDDVQATDKNVLSDADEVSVVTQNTPYNENATIDISVNGTLADDSTIKLFIDGEDKGDLNLSAEGKASYVIPASTLDVGKYFIEAVVHNGTSSFGGRSTLNITKVTPIVSVSDVTVKSGDYITIPFNVTDDKGKAIPGDVIVTIVWENDVISKHIKLNDNSSAGFNIADIIGIFGGNSTGNGTGTGIGDLFNRNGTNGTGNGTGIGDLFNRNGTNGTGNGTGIGDLFNRNGTNGTGNGTGIPGIGGNSTGNGTGNGTGDFDIASILAMLMGGGNNTGAKFAYVFEKGVYNVSVEYLSNRNYNGAINDTAKLTITPLEDVLINATIETAKNMSDNTTVSILLTDGYEKPIAGGEINVFLNGEDKGKVTANEEGKASIAFSNLLKGDYELLLNYKETNKTFDFFVNVERMGTVIEYEDMNTTSVNEKVDGRIGEYFQVTLKDNEGKALANRFVQIGFNGKIYNRTTDDKGQTKLQINLFYTGDYTFAVCYLGDDAYNASFIVAKIKVSKQTPKITTKDATYKADAKTKNIKVTLKSAKDNAIKDKKISVTVNGKTYTAKTDEKGVATVNVSLSKKGTYSFTAKYAGDSGYAQVSTKGILTLK</sequence>
<dbReference type="HOGENOM" id="CLU_424318_0_0_2"/>
<dbReference type="Proteomes" id="UP000008680">
    <property type="component" value="Chromosome"/>
</dbReference>
<gene>
    <name evidence="1" type="ordered locus">mru_1971</name>
</gene>
<evidence type="ECO:0000313" key="2">
    <source>
        <dbReference type="Proteomes" id="UP000008680"/>
    </source>
</evidence>
<dbReference type="KEGG" id="mru:mru_1971"/>
<dbReference type="EMBL" id="CP001719">
    <property type="protein sequence ID" value="ADC47821.1"/>
    <property type="molecule type" value="Genomic_DNA"/>
</dbReference>
<dbReference type="PATRIC" id="fig|634498.28.peg.1972"/>
<evidence type="ECO:0000313" key="1">
    <source>
        <dbReference type="EMBL" id="ADC47821.1"/>
    </source>
</evidence>
<dbReference type="GeneID" id="40920712"/>
<protein>
    <submittedName>
        <fullName evidence="1">Adhesin-like protein</fullName>
    </submittedName>
</protein>
<name>D3E097_METRM</name>
<dbReference type="AlphaFoldDB" id="D3E097"/>
<dbReference type="OrthoDB" id="77001at2157"/>
<dbReference type="SUPFAM" id="SSF49373">
    <property type="entry name" value="Invasin/intimin cell-adhesion fragments"/>
    <property type="match status" value="1"/>
</dbReference>
<organism evidence="1 2">
    <name type="scientific">Methanobrevibacter ruminantium (strain ATCC 35063 / DSM 1093 / JCM 13430 / OCM 146 / M1)</name>
    <name type="common">Methanobacterium ruminantium</name>
    <dbReference type="NCBI Taxonomy" id="634498"/>
    <lineage>
        <taxon>Archaea</taxon>
        <taxon>Methanobacteriati</taxon>
        <taxon>Methanobacteriota</taxon>
        <taxon>Methanomada group</taxon>
        <taxon>Methanobacteria</taxon>
        <taxon>Methanobacteriales</taxon>
        <taxon>Methanobacteriaceae</taxon>
        <taxon>Methanobrevibacter</taxon>
    </lineage>
</organism>
<keyword evidence="2" id="KW-1185">Reference proteome</keyword>
<accession>D3E097</accession>
<proteinExistence type="predicted"/>
<dbReference type="InterPro" id="IPR008964">
    <property type="entry name" value="Invasin/intimin_cell_adhesion"/>
</dbReference>
<dbReference type="InterPro" id="IPR013783">
    <property type="entry name" value="Ig-like_fold"/>
</dbReference>
<reference evidence="1 2" key="1">
    <citation type="journal article" date="2010" name="PLoS ONE">
        <title>The genome sequence of the rumen methanogen Methanobrevibacter ruminantium reveals new possibilities for controlling ruminant methane emissions.</title>
        <authorList>
            <person name="Leahy S.C."/>
            <person name="Kelly W.J."/>
            <person name="Altermann E."/>
            <person name="Ronimus R.S."/>
            <person name="Yeoman C.J."/>
            <person name="Pacheco D.M."/>
            <person name="Li D."/>
            <person name="Kong Z."/>
            <person name="McTavish S."/>
            <person name="Sang C."/>
            <person name="Lambie S.C."/>
            <person name="Janssen P.H."/>
            <person name="Dey D."/>
            <person name="Attwood G.T."/>
        </authorList>
    </citation>
    <scope>NUCLEOTIDE SEQUENCE [LARGE SCALE GENOMIC DNA]</scope>
    <source>
        <strain evidence="2">ATCC 35063 / DSM 1093 / JCM 13430 / OCM 146 / M1</strain>
    </source>
</reference>
<dbReference type="RefSeq" id="WP_012956769.1">
    <property type="nucleotide sequence ID" value="NC_013790.1"/>
</dbReference>
<dbReference type="eggNOG" id="arCOG02488">
    <property type="taxonomic scope" value="Archaea"/>
</dbReference>
<dbReference type="Gene3D" id="2.60.40.10">
    <property type="entry name" value="Immunoglobulins"/>
    <property type="match status" value="1"/>
</dbReference>